<dbReference type="STRING" id="554055.A0A2P6VKB1"/>
<evidence type="ECO:0000256" key="3">
    <source>
        <dbReference type="SAM" id="MobiDB-lite"/>
    </source>
</evidence>
<dbReference type="GO" id="GO:0050897">
    <property type="term" value="F:cobalt ion binding"/>
    <property type="evidence" value="ECO:0007669"/>
    <property type="project" value="InterPro"/>
</dbReference>
<dbReference type="AlphaFoldDB" id="A0A2P6VKB1"/>
<proteinExistence type="inferred from homology"/>
<dbReference type="Proteomes" id="UP000239649">
    <property type="component" value="Unassembled WGS sequence"/>
</dbReference>
<dbReference type="PANTHER" id="PTHR34557:SF1">
    <property type="entry name" value="PHYTOCHROMOBILIN:FERREDOXIN OXIDOREDUCTASE, CHLOROPLASTIC"/>
    <property type="match status" value="1"/>
</dbReference>
<evidence type="ECO:0000256" key="2">
    <source>
        <dbReference type="ARBA" id="ARBA00023002"/>
    </source>
</evidence>
<dbReference type="EMBL" id="LHPF02000004">
    <property type="protein sequence ID" value="PSC74514.1"/>
    <property type="molecule type" value="Genomic_DNA"/>
</dbReference>
<accession>A0A2P6VKB1</accession>
<dbReference type="Pfam" id="PF05996">
    <property type="entry name" value="Fe_bilin_red"/>
    <property type="match status" value="1"/>
</dbReference>
<organism evidence="4 5">
    <name type="scientific">Micractinium conductrix</name>
    <dbReference type="NCBI Taxonomy" id="554055"/>
    <lineage>
        <taxon>Eukaryota</taxon>
        <taxon>Viridiplantae</taxon>
        <taxon>Chlorophyta</taxon>
        <taxon>core chlorophytes</taxon>
        <taxon>Trebouxiophyceae</taxon>
        <taxon>Chlorellales</taxon>
        <taxon>Chlorellaceae</taxon>
        <taxon>Chlorella clade</taxon>
        <taxon>Micractinium</taxon>
    </lineage>
</organism>
<evidence type="ECO:0000256" key="1">
    <source>
        <dbReference type="ARBA" id="ARBA00006908"/>
    </source>
</evidence>
<feature type="region of interest" description="Disordered" evidence="3">
    <location>
        <begin position="1"/>
        <end position="85"/>
    </location>
</feature>
<dbReference type="GO" id="GO:0016636">
    <property type="term" value="F:oxidoreductase activity, acting on the CH-CH group of donors, iron-sulfur protein as acceptor"/>
    <property type="evidence" value="ECO:0007669"/>
    <property type="project" value="InterPro"/>
</dbReference>
<comment type="caution">
    <text evidence="4">The sequence shown here is derived from an EMBL/GenBank/DDBJ whole genome shotgun (WGS) entry which is preliminary data.</text>
</comment>
<dbReference type="Gene3D" id="3.40.1500.20">
    <property type="match status" value="1"/>
</dbReference>
<reference evidence="4 5" key="1">
    <citation type="journal article" date="2018" name="Plant J.">
        <title>Genome sequences of Chlorella sorokiniana UTEX 1602 and Micractinium conductrix SAG 241.80: implications to maltose excretion by a green alga.</title>
        <authorList>
            <person name="Arriola M.B."/>
            <person name="Velmurugan N."/>
            <person name="Zhang Y."/>
            <person name="Plunkett M.H."/>
            <person name="Hondzo H."/>
            <person name="Barney B.M."/>
        </authorList>
    </citation>
    <scope>NUCLEOTIDE SEQUENCE [LARGE SCALE GENOMIC DNA]</scope>
    <source>
        <strain evidence="4 5">SAG 241.80</strain>
    </source>
</reference>
<dbReference type="InterPro" id="IPR009249">
    <property type="entry name" value="Ferredoxin-dep_bilin_Rdtase"/>
</dbReference>
<gene>
    <name evidence="4" type="ORF">C2E20_2239</name>
</gene>
<comment type="similarity">
    <text evidence="1">Belongs to the HY2 family.</text>
</comment>
<dbReference type="PANTHER" id="PTHR34557">
    <property type="entry name" value="PHYTOCHROMOBILIN:FERREDOXIN OXIDOREDUCTASE, CHLOROPLASTIC"/>
    <property type="match status" value="1"/>
</dbReference>
<feature type="compositionally biased region" description="Low complexity" evidence="3">
    <location>
        <begin position="1"/>
        <end position="27"/>
    </location>
</feature>
<dbReference type="OrthoDB" id="496703at2759"/>
<name>A0A2P6VKB1_9CHLO</name>
<protein>
    <submittedName>
        <fullName evidence="4">Phycocyanobilin:ferredoxin oxidoreductase</fullName>
    </submittedName>
</protein>
<keyword evidence="5" id="KW-1185">Reference proteome</keyword>
<dbReference type="GO" id="GO:0010024">
    <property type="term" value="P:phytochromobilin biosynthetic process"/>
    <property type="evidence" value="ECO:0007669"/>
    <property type="project" value="InterPro"/>
</dbReference>
<keyword evidence="2" id="KW-0560">Oxidoreductase</keyword>
<evidence type="ECO:0000313" key="4">
    <source>
        <dbReference type="EMBL" id="PSC74514.1"/>
    </source>
</evidence>
<feature type="compositionally biased region" description="Polar residues" evidence="3">
    <location>
        <begin position="35"/>
        <end position="64"/>
    </location>
</feature>
<evidence type="ECO:0000313" key="5">
    <source>
        <dbReference type="Proteomes" id="UP000239649"/>
    </source>
</evidence>
<sequence>MVAAVAAPFASRPTQAAAAAAPRRMAANVSRPLAASSSRQQPAVQHQRTRPAQQHLTAARSSSSNGGGGGDGDGEEEQPPPSAAEVAEAEAMLRDFLEGMGAAGEGASRPTDINLPEGRMSYADATRLVGTSGWRLHGKMCAEIEELVTQMEGIWRASLPEDQFGLYELPERFRYLDSLDPEGGDPFSFRDVKDPEKGAPGYPRLQIENRAYSSRALRKLHIEVAVRQDGLQVFHCVMFPRLQYDLPILSMDLVANGGRVSLAIVDPCPLTPDLRLPPFFEQPLRELQAKYGLETNRTAPEWGKAIFSPLCVLLRPEGPEELGRFLKYTLALTNLHIQIAKIGHPVPTSQVRRLAALRSGHERYCAKQLENDKTRRVLEAAFGSGLAEAYMREVMFDVEPLPVVEA</sequence>